<dbReference type="EMBL" id="CP000483">
    <property type="protein sequence ID" value="ABL01332.1"/>
    <property type="molecule type" value="Genomic_DNA"/>
</dbReference>
<keyword evidence="3" id="KW-1185">Reference proteome</keyword>
<proteinExistence type="predicted"/>
<dbReference type="Proteomes" id="UP000006732">
    <property type="component" value="Plasmid pPRO1"/>
</dbReference>
<evidence type="ECO:0000256" key="1">
    <source>
        <dbReference type="SAM" id="MobiDB-lite"/>
    </source>
</evidence>
<evidence type="ECO:0000313" key="2">
    <source>
        <dbReference type="EMBL" id="ABL01332.1"/>
    </source>
</evidence>
<dbReference type="OrthoDB" id="9973480at2"/>
<gene>
    <name evidence="2" type="ordered locus">Ppro_3741</name>
</gene>
<dbReference type="HOGENOM" id="CLU_2586602_0_0_7"/>
<sequence>MSLVGDLYEVFKARDSSWRIKFNAELGSLVCRGGAFLSFADKDEAERIAAIVARDVKKNKSHYSPPAPATTKEEVLPLFG</sequence>
<organism evidence="2 3">
    <name type="scientific">Pelobacter propionicus (strain DSM 2379 / NBRC 103807 / OttBd1)</name>
    <dbReference type="NCBI Taxonomy" id="338966"/>
    <lineage>
        <taxon>Bacteria</taxon>
        <taxon>Pseudomonadati</taxon>
        <taxon>Thermodesulfobacteriota</taxon>
        <taxon>Desulfuromonadia</taxon>
        <taxon>Desulfuromonadales</taxon>
        <taxon>Desulfuromonadaceae</taxon>
        <taxon>Pelobacter</taxon>
    </lineage>
</organism>
<dbReference type="AlphaFoldDB" id="A0R839"/>
<dbReference type="KEGG" id="ppd:Ppro_3741"/>
<reference evidence="2 3" key="1">
    <citation type="submission" date="2006-10" db="EMBL/GenBank/DDBJ databases">
        <title>Complete sequence of plasmid pPRO1 of Pelobacter propionicus DSM 2379.</title>
        <authorList>
            <consortium name="US DOE Joint Genome Institute"/>
            <person name="Copeland A."/>
            <person name="Lucas S."/>
            <person name="Lapidus A."/>
            <person name="Barry K."/>
            <person name="Detter J.C."/>
            <person name="Glavina del Rio T."/>
            <person name="Hammon N."/>
            <person name="Israni S."/>
            <person name="Dalin E."/>
            <person name="Tice H."/>
            <person name="Pitluck S."/>
            <person name="Saunders E."/>
            <person name="Brettin T."/>
            <person name="Bruce D."/>
            <person name="Han C."/>
            <person name="Tapia R."/>
            <person name="Schmutz J."/>
            <person name="Larimer F."/>
            <person name="Land M."/>
            <person name="Hauser L."/>
            <person name="Kyrpides N."/>
            <person name="Kim E."/>
            <person name="Lovley D."/>
            <person name="Richardson P."/>
        </authorList>
    </citation>
    <scope>NUCLEOTIDE SEQUENCE [LARGE SCALE GENOMIC DNA]</scope>
    <source>
        <strain evidence="3">DSM 2379 / NBRC 103807 / OttBd1</strain>
        <plasmid evidence="3">Plasmid pPRO1</plasmid>
    </source>
</reference>
<name>A0R839_PELPD</name>
<geneLocation type="plasmid" evidence="2 3">
    <name>pPRO1</name>
</geneLocation>
<feature type="region of interest" description="Disordered" evidence="1">
    <location>
        <begin position="60"/>
        <end position="80"/>
    </location>
</feature>
<evidence type="ECO:0000313" key="3">
    <source>
        <dbReference type="Proteomes" id="UP000006732"/>
    </source>
</evidence>
<keyword evidence="2" id="KW-0614">Plasmid</keyword>
<feature type="compositionally biased region" description="Basic and acidic residues" evidence="1">
    <location>
        <begin position="71"/>
        <end position="80"/>
    </location>
</feature>
<protein>
    <submittedName>
        <fullName evidence="2">Uncharacterized protein</fullName>
    </submittedName>
</protein>
<accession>A0R839</accession>
<dbReference type="RefSeq" id="WP_011733851.1">
    <property type="nucleotide sequence ID" value="NC_008607.1"/>
</dbReference>